<dbReference type="InterPro" id="IPR029063">
    <property type="entry name" value="SAM-dependent_MTases_sf"/>
</dbReference>
<keyword evidence="1" id="KW-0489">Methyltransferase</keyword>
<keyword evidence="1" id="KW-0808">Transferase</keyword>
<dbReference type="Proteomes" id="UP000632125">
    <property type="component" value="Unassembled WGS sequence"/>
</dbReference>
<gene>
    <name evidence="1" type="ORF">IDH41_23250</name>
</gene>
<organism evidence="1 2">
    <name type="scientific">Paenibacillus arenilitoris</name>
    <dbReference type="NCBI Taxonomy" id="2772299"/>
    <lineage>
        <taxon>Bacteria</taxon>
        <taxon>Bacillati</taxon>
        <taxon>Bacillota</taxon>
        <taxon>Bacilli</taxon>
        <taxon>Bacillales</taxon>
        <taxon>Paenibacillaceae</taxon>
        <taxon>Paenibacillus</taxon>
    </lineage>
</organism>
<dbReference type="Pfam" id="PF13489">
    <property type="entry name" value="Methyltransf_23"/>
    <property type="match status" value="1"/>
</dbReference>
<evidence type="ECO:0000313" key="1">
    <source>
        <dbReference type="EMBL" id="MBD2871511.1"/>
    </source>
</evidence>
<reference evidence="1" key="1">
    <citation type="submission" date="2020-09" db="EMBL/GenBank/DDBJ databases">
        <title>A novel bacterium of genus Paenibacillus, isolated from South China Sea.</title>
        <authorList>
            <person name="Huang H."/>
            <person name="Mo K."/>
            <person name="Hu Y."/>
        </authorList>
    </citation>
    <scope>NUCLEOTIDE SEQUENCE</scope>
    <source>
        <strain evidence="1">IB182493</strain>
    </source>
</reference>
<evidence type="ECO:0000313" key="2">
    <source>
        <dbReference type="Proteomes" id="UP000632125"/>
    </source>
</evidence>
<name>A0A927CTC7_9BACL</name>
<sequence length="409" mass="47604">MMTLKLKPKKTLIKKKRHKSNLKLRKLNRKKTLRAKKRGMLKKRLYVKKKKRLKREESKTTVNPTMESALEVVEGLRKDIVKMDARIRGLLLGSHDNPFNGRVFLVEHGIRRWIPGPEIFEAYGFRWPNIRWVDKQMLNCFTIGPNLSFPPSFEIKDRKSKILNNIDLKNSVGLEIGPLSLPIVSKDEGNIYYADHTTTEELIKKYQDDPGVDVTNIPQIDFIWGEKTYRKAIPSYLSFDYIVASHVIEHIPDVIGWLAELSEVLKDGGFVCLAIPDKRYTFDYFRKLTTTAELIDAYLNRLRRPGPRQIFDNCSNVVKINTGDSWSPDFDASNAERYHSDESAMNLCIESIQNKKYVDVHCSVYTSHSFLELFNHLSRLHLVNFKIAKYYEPERLSNEFIVILQKLPK</sequence>
<accession>A0A927CTC7</accession>
<proteinExistence type="predicted"/>
<dbReference type="Gene3D" id="3.40.50.150">
    <property type="entry name" value="Vaccinia Virus protein VP39"/>
    <property type="match status" value="1"/>
</dbReference>
<comment type="caution">
    <text evidence="1">The sequence shown here is derived from an EMBL/GenBank/DDBJ whole genome shotgun (WGS) entry which is preliminary data.</text>
</comment>
<protein>
    <submittedName>
        <fullName evidence="1">Class I SAM-dependent methyltransferase</fullName>
    </submittedName>
</protein>
<dbReference type="EMBL" id="JACXIY010000031">
    <property type="protein sequence ID" value="MBD2871511.1"/>
    <property type="molecule type" value="Genomic_DNA"/>
</dbReference>
<keyword evidence="2" id="KW-1185">Reference proteome</keyword>
<dbReference type="AlphaFoldDB" id="A0A927CTC7"/>
<dbReference type="GO" id="GO:0008168">
    <property type="term" value="F:methyltransferase activity"/>
    <property type="evidence" value="ECO:0007669"/>
    <property type="project" value="UniProtKB-KW"/>
</dbReference>
<dbReference type="GO" id="GO:0032259">
    <property type="term" value="P:methylation"/>
    <property type="evidence" value="ECO:0007669"/>
    <property type="project" value="UniProtKB-KW"/>
</dbReference>
<dbReference type="SUPFAM" id="SSF53335">
    <property type="entry name" value="S-adenosyl-L-methionine-dependent methyltransferases"/>
    <property type="match status" value="1"/>
</dbReference>